<accession>K3VD43</accession>
<evidence type="ECO:0000313" key="1">
    <source>
        <dbReference type="EMBL" id="EKJ70318.1"/>
    </source>
</evidence>
<gene>
    <name evidence="1" type="ORF">FPSE_09535</name>
</gene>
<protein>
    <submittedName>
        <fullName evidence="1">Uncharacterized protein</fullName>
    </submittedName>
</protein>
<dbReference type="KEGG" id="fpu:FPSE_09535"/>
<dbReference type="AlphaFoldDB" id="K3VD43"/>
<organism evidence="1 2">
    <name type="scientific">Fusarium pseudograminearum (strain CS3096)</name>
    <name type="common">Wheat and barley crown-rot fungus</name>
    <dbReference type="NCBI Taxonomy" id="1028729"/>
    <lineage>
        <taxon>Eukaryota</taxon>
        <taxon>Fungi</taxon>
        <taxon>Dikarya</taxon>
        <taxon>Ascomycota</taxon>
        <taxon>Pezizomycotina</taxon>
        <taxon>Sordariomycetes</taxon>
        <taxon>Hypocreomycetidae</taxon>
        <taxon>Hypocreales</taxon>
        <taxon>Nectriaceae</taxon>
        <taxon>Fusarium</taxon>
    </lineage>
</organism>
<dbReference type="EMBL" id="AFNW01000311">
    <property type="protein sequence ID" value="EKJ70318.1"/>
    <property type="molecule type" value="Genomic_DNA"/>
</dbReference>
<evidence type="ECO:0000313" key="2">
    <source>
        <dbReference type="Proteomes" id="UP000007978"/>
    </source>
</evidence>
<dbReference type="RefSeq" id="XP_009260927.1">
    <property type="nucleotide sequence ID" value="XM_009262652.1"/>
</dbReference>
<proteinExistence type="predicted"/>
<dbReference type="HOGENOM" id="CLU_2654609_0_0_1"/>
<dbReference type="Proteomes" id="UP000007978">
    <property type="component" value="Chromosome 2"/>
</dbReference>
<name>K3VD43_FUSPC</name>
<keyword evidence="2" id="KW-1185">Reference proteome</keyword>
<comment type="caution">
    <text evidence="1">The sequence shown here is derived from an EMBL/GenBank/DDBJ whole genome shotgun (WGS) entry which is preliminary data.</text>
</comment>
<sequence>MHNVLSKRTCFFLVTPTDATNIIKETRDDQDDEWKIKRKYVKVLSGPVLKLDRRIEHRLNAEELPGKNRKRWTRRD</sequence>
<dbReference type="GeneID" id="20368152"/>
<reference evidence="1 2" key="1">
    <citation type="journal article" date="2012" name="PLoS Pathog.">
        <title>Comparative pathogenomics reveals horizontally acquired novel virulence genes in fungi infecting cereal hosts.</title>
        <authorList>
            <person name="Gardiner D.M."/>
            <person name="McDonald M.C."/>
            <person name="Covarelli L."/>
            <person name="Solomon P.S."/>
            <person name="Rusu A.G."/>
            <person name="Marshall M."/>
            <person name="Kazan K."/>
            <person name="Chakraborty S."/>
            <person name="McDonald B.A."/>
            <person name="Manners J.M."/>
        </authorList>
    </citation>
    <scope>NUCLEOTIDE SEQUENCE [LARGE SCALE GENOMIC DNA]</scope>
    <source>
        <strain evidence="1 2">CS3096</strain>
    </source>
</reference>